<comment type="caution">
    <text evidence="12">The sequence shown here is derived from an EMBL/GenBank/DDBJ whole genome shotgun (WGS) entry which is preliminary data.</text>
</comment>
<dbReference type="NCBIfam" id="NF041393">
    <property type="entry name" value="Frdxn_Halo"/>
    <property type="match status" value="1"/>
</dbReference>
<evidence type="ECO:0000256" key="7">
    <source>
        <dbReference type="ARBA" id="ARBA00023014"/>
    </source>
</evidence>
<keyword evidence="13" id="KW-1185">Reference proteome</keyword>
<dbReference type="InterPro" id="IPR036010">
    <property type="entry name" value="2Fe-2S_ferredoxin-like_sf"/>
</dbReference>
<keyword evidence="6" id="KW-0408">Iron</keyword>
<evidence type="ECO:0000256" key="9">
    <source>
        <dbReference type="SAM" id="MobiDB-lite"/>
    </source>
</evidence>
<dbReference type="InterPro" id="IPR001041">
    <property type="entry name" value="2Fe-2S_ferredoxin-type"/>
</dbReference>
<evidence type="ECO:0000256" key="8">
    <source>
        <dbReference type="ARBA" id="ARBA00034078"/>
    </source>
</evidence>
<dbReference type="InterPro" id="IPR012675">
    <property type="entry name" value="Beta-grasp_dom_sf"/>
</dbReference>
<evidence type="ECO:0000313" key="13">
    <source>
        <dbReference type="Proteomes" id="UP001595921"/>
    </source>
</evidence>
<evidence type="ECO:0000256" key="4">
    <source>
        <dbReference type="ARBA" id="ARBA00022723"/>
    </source>
</evidence>
<dbReference type="InterPro" id="IPR006058">
    <property type="entry name" value="2Fe2S_fd_BS"/>
</dbReference>
<dbReference type="EMBL" id="JBHSDS010000006">
    <property type="protein sequence ID" value="MFC4358688.1"/>
    <property type="molecule type" value="Genomic_DNA"/>
</dbReference>
<dbReference type="SUPFAM" id="SSF54292">
    <property type="entry name" value="2Fe-2S ferredoxin-like"/>
    <property type="match status" value="1"/>
</dbReference>
<dbReference type="GO" id="GO:0051537">
    <property type="term" value="F:2 iron, 2 sulfur cluster binding"/>
    <property type="evidence" value="ECO:0007669"/>
    <property type="project" value="UniProtKB-KW"/>
</dbReference>
<reference evidence="12 13" key="1">
    <citation type="journal article" date="2019" name="Int. J. Syst. Evol. Microbiol.">
        <title>The Global Catalogue of Microorganisms (GCM) 10K type strain sequencing project: providing services to taxonomists for standard genome sequencing and annotation.</title>
        <authorList>
            <consortium name="The Broad Institute Genomics Platform"/>
            <consortium name="The Broad Institute Genome Sequencing Center for Infectious Disease"/>
            <person name="Wu L."/>
            <person name="Ma J."/>
        </authorList>
    </citation>
    <scope>NUCLEOTIDE SEQUENCE [LARGE SCALE GENOMIC DNA]</scope>
    <source>
        <strain evidence="12 13">CGMCC 1.12553</strain>
    </source>
</reference>
<keyword evidence="3" id="KW-0001">2Fe-2S</keyword>
<protein>
    <submittedName>
        <fullName evidence="12">Ferredoxin Fer</fullName>
    </submittedName>
</protein>
<evidence type="ECO:0000256" key="2">
    <source>
        <dbReference type="ARBA" id="ARBA00022448"/>
    </source>
</evidence>
<dbReference type="SUPFAM" id="SSF46565">
    <property type="entry name" value="Chaperone J-domain"/>
    <property type="match status" value="1"/>
</dbReference>
<feature type="compositionally biased region" description="Low complexity" evidence="9">
    <location>
        <begin position="108"/>
        <end position="119"/>
    </location>
</feature>
<evidence type="ECO:0000259" key="10">
    <source>
        <dbReference type="PROSITE" id="PS50076"/>
    </source>
</evidence>
<dbReference type="CDD" id="cd00207">
    <property type="entry name" value="fer2"/>
    <property type="match status" value="1"/>
</dbReference>
<dbReference type="PANTHER" id="PTHR43112">
    <property type="entry name" value="FERREDOXIN"/>
    <property type="match status" value="1"/>
</dbReference>
<dbReference type="PROSITE" id="PS50076">
    <property type="entry name" value="DNAJ_2"/>
    <property type="match status" value="1"/>
</dbReference>
<evidence type="ECO:0000256" key="1">
    <source>
        <dbReference type="ARBA" id="ARBA00007874"/>
    </source>
</evidence>
<keyword evidence="4" id="KW-0479">Metal-binding</keyword>
<dbReference type="PROSITE" id="PS51085">
    <property type="entry name" value="2FE2S_FER_2"/>
    <property type="match status" value="1"/>
</dbReference>
<dbReference type="Gene3D" id="3.10.20.30">
    <property type="match status" value="1"/>
</dbReference>
<name>A0ABD5PD40_9EURY</name>
<evidence type="ECO:0000313" key="12">
    <source>
        <dbReference type="EMBL" id="MFC4358688.1"/>
    </source>
</evidence>
<dbReference type="Pfam" id="PF00111">
    <property type="entry name" value="Fer2"/>
    <property type="match status" value="1"/>
</dbReference>
<feature type="domain" description="J" evidence="10">
    <location>
        <begin position="3"/>
        <end position="65"/>
    </location>
</feature>
<dbReference type="PANTHER" id="PTHR43112:SF3">
    <property type="entry name" value="FERREDOXIN-2, CHLOROPLASTIC"/>
    <property type="match status" value="1"/>
</dbReference>
<accession>A0ABD5PD40</accession>
<evidence type="ECO:0000256" key="3">
    <source>
        <dbReference type="ARBA" id="ARBA00022714"/>
    </source>
</evidence>
<evidence type="ECO:0000256" key="5">
    <source>
        <dbReference type="ARBA" id="ARBA00022982"/>
    </source>
</evidence>
<dbReference type="Gene3D" id="1.10.287.110">
    <property type="entry name" value="DnaJ domain"/>
    <property type="match status" value="1"/>
</dbReference>
<dbReference type="Pfam" id="PF00226">
    <property type="entry name" value="DnaJ"/>
    <property type="match status" value="1"/>
</dbReference>
<feature type="domain" description="2Fe-2S ferredoxin-type" evidence="11">
    <location>
        <begin position="158"/>
        <end position="248"/>
    </location>
</feature>
<dbReference type="RefSeq" id="WP_267623510.1">
    <property type="nucleotide sequence ID" value="NZ_JAODIW010000008.1"/>
</dbReference>
<evidence type="ECO:0000256" key="6">
    <source>
        <dbReference type="ARBA" id="ARBA00023004"/>
    </source>
</evidence>
<sequence length="268" mass="28329">MDSPFDVLDVSPDADDTEIKRAYRRRVKEAHPDHGGSRDEFARVRAAYEATKTDYPERAFRAAVGVADADGPATNGDASASAESETAASEPSESSGAGDGAGGPRTNGSAEAASGSTSADPDTAESEAEGTRVEYLNYDVVADEGWEIDDDDLFEKAADGGYDPEDYGKFYCEPDESLLEAAENRGFSWPFACRGGACANCAVALFDGELKMPSNHVLSAQMLDAGIRLSCIGVPASDELQIIYNVKHLPGLDDLRLPPQQFGGAADD</sequence>
<organism evidence="12 13">
    <name type="scientific">Halobium salinum</name>
    <dbReference type="NCBI Taxonomy" id="1364940"/>
    <lineage>
        <taxon>Archaea</taxon>
        <taxon>Methanobacteriati</taxon>
        <taxon>Methanobacteriota</taxon>
        <taxon>Stenosarchaea group</taxon>
        <taxon>Halobacteria</taxon>
        <taxon>Halobacteriales</taxon>
        <taxon>Haloferacaceae</taxon>
        <taxon>Halobium</taxon>
    </lineage>
</organism>
<dbReference type="InterPro" id="IPR036869">
    <property type="entry name" value="J_dom_sf"/>
</dbReference>
<keyword evidence="2" id="KW-0813">Transport</keyword>
<dbReference type="GO" id="GO:0046872">
    <property type="term" value="F:metal ion binding"/>
    <property type="evidence" value="ECO:0007669"/>
    <property type="project" value="UniProtKB-KW"/>
</dbReference>
<keyword evidence="5" id="KW-0249">Electron transport</keyword>
<dbReference type="InterPro" id="IPR001623">
    <property type="entry name" value="DnaJ_domain"/>
</dbReference>
<feature type="region of interest" description="Disordered" evidence="9">
    <location>
        <begin position="1"/>
        <end position="41"/>
    </location>
</feature>
<evidence type="ECO:0000259" key="11">
    <source>
        <dbReference type="PROSITE" id="PS51085"/>
    </source>
</evidence>
<dbReference type="SMART" id="SM00271">
    <property type="entry name" value="DnaJ"/>
    <property type="match status" value="1"/>
</dbReference>
<keyword evidence="7" id="KW-0411">Iron-sulfur</keyword>
<feature type="region of interest" description="Disordered" evidence="9">
    <location>
        <begin position="66"/>
        <end position="131"/>
    </location>
</feature>
<dbReference type="AlphaFoldDB" id="A0ABD5PD40"/>
<dbReference type="Proteomes" id="UP001595921">
    <property type="component" value="Unassembled WGS sequence"/>
</dbReference>
<comment type="similarity">
    <text evidence="1">Belongs to the 2Fe2S plant-type ferredoxin family.</text>
</comment>
<comment type="cofactor">
    <cofactor evidence="8">
        <name>[2Fe-2S] cluster</name>
        <dbReference type="ChEBI" id="CHEBI:190135"/>
    </cofactor>
</comment>
<proteinExistence type="inferred from homology"/>
<feature type="compositionally biased region" description="Basic and acidic residues" evidence="9">
    <location>
        <begin position="29"/>
        <end position="41"/>
    </location>
</feature>
<dbReference type="CDD" id="cd06257">
    <property type="entry name" value="DnaJ"/>
    <property type="match status" value="1"/>
</dbReference>
<feature type="compositionally biased region" description="Low complexity" evidence="9">
    <location>
        <begin position="66"/>
        <end position="96"/>
    </location>
</feature>
<gene>
    <name evidence="12" type="primary">fer</name>
    <name evidence="12" type="ORF">ACFO0N_12125</name>
</gene>
<dbReference type="InterPro" id="IPR053441">
    <property type="entry name" value="2Fe2S_Ferredoxin"/>
</dbReference>
<dbReference type="PRINTS" id="PR00625">
    <property type="entry name" value="JDOMAIN"/>
</dbReference>
<dbReference type="PROSITE" id="PS00197">
    <property type="entry name" value="2FE2S_FER_1"/>
    <property type="match status" value="1"/>
</dbReference>